<keyword evidence="7" id="KW-1185">Reference proteome</keyword>
<reference evidence="6" key="1">
    <citation type="submission" date="2022-08" db="UniProtKB">
        <authorList>
            <consortium name="EnsemblMetazoa"/>
        </authorList>
    </citation>
    <scope>IDENTIFICATION</scope>
    <source>
        <strain evidence="6">Dongola</strain>
    </source>
</reference>
<dbReference type="GO" id="GO:0005615">
    <property type="term" value="C:extracellular space"/>
    <property type="evidence" value="ECO:0007669"/>
    <property type="project" value="TreeGrafter"/>
</dbReference>
<dbReference type="GeneID" id="120903713"/>
<name>A0A182HX68_ANOAR</name>
<dbReference type="EMBL" id="APCN01005145">
    <property type="status" value="NOT_ANNOTATED_CDS"/>
    <property type="molecule type" value="Genomic_DNA"/>
</dbReference>
<dbReference type="InterPro" id="IPR036728">
    <property type="entry name" value="PBP_GOBP_sf"/>
</dbReference>
<keyword evidence="5" id="KW-1015">Disulfide bond</keyword>
<dbReference type="CDD" id="cd23992">
    <property type="entry name" value="PBP_GOBP"/>
    <property type="match status" value="1"/>
</dbReference>
<dbReference type="RefSeq" id="XP_040169244.1">
    <property type="nucleotide sequence ID" value="XM_040313310.1"/>
</dbReference>
<evidence type="ECO:0000256" key="4">
    <source>
        <dbReference type="ARBA" id="ARBA00022729"/>
    </source>
</evidence>
<comment type="subcellular location">
    <subcellularLocation>
        <location evidence="1">Secreted</location>
    </subcellularLocation>
</comment>
<dbReference type="Pfam" id="PF01395">
    <property type="entry name" value="PBP_GOBP"/>
    <property type="match status" value="1"/>
</dbReference>
<sequence length="150" mass="16857">MNSLLLIGGVLVVLNVQALLQFVTAADNNESVIESCSNAVQGAANDELKVHYRANEFPDDHVTHCFVRCIGLELNLYDDKYGVDLQANWENLGNSDDADEEFVAKHRACLEAKNLETIEDLCERAYSAFQCLREDYEMYQNNNNATSECI</sequence>
<comment type="similarity">
    <text evidence="2">Belongs to the PBP/GOBP family.</text>
</comment>
<keyword evidence="4" id="KW-0732">Signal</keyword>
<dbReference type="KEGG" id="aara:120903713"/>
<dbReference type="FunFam" id="1.10.238.20:FF:000003">
    <property type="entry name" value="AGAP010409-PA"/>
    <property type="match status" value="1"/>
</dbReference>
<evidence type="ECO:0000256" key="3">
    <source>
        <dbReference type="ARBA" id="ARBA00022525"/>
    </source>
</evidence>
<dbReference type="GO" id="GO:0007608">
    <property type="term" value="P:sensory perception of smell"/>
    <property type="evidence" value="ECO:0007669"/>
    <property type="project" value="TreeGrafter"/>
</dbReference>
<dbReference type="GO" id="GO:0005549">
    <property type="term" value="F:odorant binding"/>
    <property type="evidence" value="ECO:0007669"/>
    <property type="project" value="InterPro"/>
</dbReference>
<evidence type="ECO:0000256" key="2">
    <source>
        <dbReference type="ARBA" id="ARBA00008098"/>
    </source>
</evidence>
<dbReference type="PANTHER" id="PTHR11857:SF46">
    <property type="entry name" value="GENERAL ODORANT-BINDING PROTEIN 99A-RELATED"/>
    <property type="match status" value="1"/>
</dbReference>
<dbReference type="SUPFAM" id="SSF47565">
    <property type="entry name" value="Insect pheromone/odorant-binding proteins"/>
    <property type="match status" value="1"/>
</dbReference>
<dbReference type="InterPro" id="IPR006170">
    <property type="entry name" value="PBP/GOBP"/>
</dbReference>
<proteinExistence type="inferred from homology"/>
<dbReference type="VEuPathDB" id="VectorBase:AARA005896"/>
<dbReference type="VEuPathDB" id="VectorBase:AARA21_008925"/>
<dbReference type="AlphaFoldDB" id="A0A182HX68"/>
<dbReference type="Proteomes" id="UP000075840">
    <property type="component" value="Unassembled WGS sequence"/>
</dbReference>
<evidence type="ECO:0000313" key="7">
    <source>
        <dbReference type="Proteomes" id="UP000075840"/>
    </source>
</evidence>
<protein>
    <recommendedName>
        <fullName evidence="8">Odorant-binding protein</fullName>
    </recommendedName>
</protein>
<evidence type="ECO:0000256" key="1">
    <source>
        <dbReference type="ARBA" id="ARBA00004613"/>
    </source>
</evidence>
<evidence type="ECO:0000313" key="6">
    <source>
        <dbReference type="EnsemblMetazoa" id="AARA005896-PA"/>
    </source>
</evidence>
<keyword evidence="3" id="KW-0964">Secreted</keyword>
<dbReference type="SMART" id="SM00708">
    <property type="entry name" value="PhBP"/>
    <property type="match status" value="1"/>
</dbReference>
<dbReference type="EnsemblMetazoa" id="AARA005896-RA">
    <property type="protein sequence ID" value="AARA005896-PA"/>
    <property type="gene ID" value="AARA005896"/>
</dbReference>
<accession>A0A182HX68</accession>
<dbReference type="Gene3D" id="1.10.238.20">
    <property type="entry name" value="Pheromone/general odorant binding protein domain"/>
    <property type="match status" value="1"/>
</dbReference>
<organism evidence="6 7">
    <name type="scientific">Anopheles arabiensis</name>
    <name type="common">Mosquito</name>
    <dbReference type="NCBI Taxonomy" id="7173"/>
    <lineage>
        <taxon>Eukaryota</taxon>
        <taxon>Metazoa</taxon>
        <taxon>Ecdysozoa</taxon>
        <taxon>Arthropoda</taxon>
        <taxon>Hexapoda</taxon>
        <taxon>Insecta</taxon>
        <taxon>Pterygota</taxon>
        <taxon>Neoptera</taxon>
        <taxon>Endopterygota</taxon>
        <taxon>Diptera</taxon>
        <taxon>Nematocera</taxon>
        <taxon>Culicoidea</taxon>
        <taxon>Culicidae</taxon>
        <taxon>Anophelinae</taxon>
        <taxon>Anopheles</taxon>
    </lineage>
</organism>
<evidence type="ECO:0000256" key="5">
    <source>
        <dbReference type="ARBA" id="ARBA00023157"/>
    </source>
</evidence>
<evidence type="ECO:0008006" key="8">
    <source>
        <dbReference type="Google" id="ProtNLM"/>
    </source>
</evidence>
<dbReference type="PANTHER" id="PTHR11857">
    <property type="entry name" value="ODORANT BINDING PROTEIN-RELATED"/>
    <property type="match status" value="1"/>
</dbReference>